<name>A0A3E0HZK0_9PSEU</name>
<dbReference type="Proteomes" id="UP000256269">
    <property type="component" value="Unassembled WGS sequence"/>
</dbReference>
<gene>
    <name evidence="1" type="ORF">BCF44_103328</name>
</gene>
<dbReference type="AlphaFoldDB" id="A0A3E0HZK0"/>
<sequence length="390" mass="40835">MVTTLAHAYSWDLIGDDAAAERIAGLGVGAVALAASYHTTRAATPLHPRHRMVDARHAALYVPVRTEAWQGKRLVPAEPSWVDSGSFGAAAERLRAVGLPVHAWTVLSHSSRLGDANPDLVVQNAFGDRYPYALCPAQQDVVEYCETLVDEIVQSGPLDGVVLEACGPLGFVHGGHHEKTDGTDWSPVQQQLLSLCFCTACIGLYGDAGIDVVAFRQAVKAGVDGRADSVRAALGEHLADTVSGVRTGLSRGLRQLLVAKIRATLPDAKIVAHAAADEWATGPFATVAGGVDADVDTCTFTAWPGPDVALPVLKALQGITDKALAAYVLALPPRPVDGAALAAEWQQYLDAGASELHVYHPGLASQGRLDAIRDALGLLAPPSASRLGPS</sequence>
<keyword evidence="2" id="KW-1185">Reference proteome</keyword>
<organism evidence="1 2">
    <name type="scientific">Kutzneria buriramensis</name>
    <dbReference type="NCBI Taxonomy" id="1045776"/>
    <lineage>
        <taxon>Bacteria</taxon>
        <taxon>Bacillati</taxon>
        <taxon>Actinomycetota</taxon>
        <taxon>Actinomycetes</taxon>
        <taxon>Pseudonocardiales</taxon>
        <taxon>Pseudonocardiaceae</taxon>
        <taxon>Kutzneria</taxon>
    </lineage>
</organism>
<evidence type="ECO:0000313" key="1">
    <source>
        <dbReference type="EMBL" id="REH51879.1"/>
    </source>
</evidence>
<dbReference type="RefSeq" id="WP_116173905.1">
    <property type="nucleotide sequence ID" value="NZ_CP144375.1"/>
</dbReference>
<proteinExistence type="predicted"/>
<evidence type="ECO:0000313" key="2">
    <source>
        <dbReference type="Proteomes" id="UP000256269"/>
    </source>
</evidence>
<evidence type="ECO:0008006" key="3">
    <source>
        <dbReference type="Google" id="ProtNLM"/>
    </source>
</evidence>
<comment type="caution">
    <text evidence="1">The sequence shown here is derived from an EMBL/GenBank/DDBJ whole genome shotgun (WGS) entry which is preliminary data.</text>
</comment>
<dbReference type="EMBL" id="QUNO01000003">
    <property type="protein sequence ID" value="REH51879.1"/>
    <property type="molecule type" value="Genomic_DNA"/>
</dbReference>
<protein>
    <recommendedName>
        <fullName evidence="3">Alanine-rich protein</fullName>
    </recommendedName>
</protein>
<dbReference type="OrthoDB" id="8576080at2"/>
<accession>A0A3E0HZK0</accession>
<reference evidence="1 2" key="1">
    <citation type="submission" date="2018-08" db="EMBL/GenBank/DDBJ databases">
        <title>Genomic Encyclopedia of Archaeal and Bacterial Type Strains, Phase II (KMG-II): from individual species to whole genera.</title>
        <authorList>
            <person name="Goeker M."/>
        </authorList>
    </citation>
    <scope>NUCLEOTIDE SEQUENCE [LARGE SCALE GENOMIC DNA]</scope>
    <source>
        <strain evidence="1 2">DSM 45791</strain>
    </source>
</reference>
<dbReference type="Gene3D" id="3.20.20.80">
    <property type="entry name" value="Glycosidases"/>
    <property type="match status" value="1"/>
</dbReference>